<keyword evidence="4" id="KW-0997">Cell inner membrane</keyword>
<feature type="transmembrane region" description="Helical" evidence="8">
    <location>
        <begin position="248"/>
        <end position="272"/>
    </location>
</feature>
<evidence type="ECO:0000256" key="2">
    <source>
        <dbReference type="ARBA" id="ARBA00022448"/>
    </source>
</evidence>
<dbReference type="InParanoid" id="A0A1V8S7T1"/>
<evidence type="ECO:0000256" key="1">
    <source>
        <dbReference type="ARBA" id="ARBA00004429"/>
    </source>
</evidence>
<keyword evidence="3" id="KW-1003">Cell membrane</keyword>
<keyword evidence="2" id="KW-0813">Transport</keyword>
<name>A0A1V8S7T1_9PEZI</name>
<comment type="caution">
    <text evidence="9">The sequence shown here is derived from an EMBL/GenBank/DDBJ whole genome shotgun (WGS) entry which is preliminary data.</text>
</comment>
<dbReference type="Pfam" id="PF04143">
    <property type="entry name" value="Sulf_transp"/>
    <property type="match status" value="1"/>
</dbReference>
<proteinExistence type="predicted"/>
<evidence type="ECO:0000256" key="6">
    <source>
        <dbReference type="ARBA" id="ARBA00022989"/>
    </source>
</evidence>
<evidence type="ECO:0000256" key="4">
    <source>
        <dbReference type="ARBA" id="ARBA00022519"/>
    </source>
</evidence>
<dbReference type="OrthoDB" id="10254418at2759"/>
<dbReference type="PANTHER" id="PTHR30574">
    <property type="entry name" value="INNER MEMBRANE PROTEIN YEDE"/>
    <property type="match status" value="1"/>
</dbReference>
<evidence type="ECO:0000256" key="3">
    <source>
        <dbReference type="ARBA" id="ARBA00022475"/>
    </source>
</evidence>
<feature type="transmembrane region" description="Helical" evidence="8">
    <location>
        <begin position="52"/>
        <end position="76"/>
    </location>
</feature>
<organism evidence="9 10">
    <name type="scientific">Cryoendolithus antarcticus</name>
    <dbReference type="NCBI Taxonomy" id="1507870"/>
    <lineage>
        <taxon>Eukaryota</taxon>
        <taxon>Fungi</taxon>
        <taxon>Dikarya</taxon>
        <taxon>Ascomycota</taxon>
        <taxon>Pezizomycotina</taxon>
        <taxon>Dothideomycetes</taxon>
        <taxon>Dothideomycetidae</taxon>
        <taxon>Cladosporiales</taxon>
        <taxon>Cladosporiaceae</taxon>
        <taxon>Cryoendolithus</taxon>
    </lineage>
</organism>
<feature type="transmembrane region" description="Helical" evidence="8">
    <location>
        <begin position="106"/>
        <end position="125"/>
    </location>
</feature>
<evidence type="ECO:0000256" key="5">
    <source>
        <dbReference type="ARBA" id="ARBA00022692"/>
    </source>
</evidence>
<comment type="subcellular location">
    <subcellularLocation>
        <location evidence="1">Cell inner membrane</location>
        <topology evidence="1">Multi-pass membrane protein</topology>
    </subcellularLocation>
</comment>
<dbReference type="EMBL" id="NAJO01000116">
    <property type="protein sequence ID" value="OQN95278.1"/>
    <property type="molecule type" value="Genomic_DNA"/>
</dbReference>
<dbReference type="AlphaFoldDB" id="A0A1V8S7T1"/>
<keyword evidence="6 8" id="KW-1133">Transmembrane helix</keyword>
<keyword evidence="7 8" id="KW-0472">Membrane</keyword>
<evidence type="ECO:0000313" key="9">
    <source>
        <dbReference type="EMBL" id="OQN95278.1"/>
    </source>
</evidence>
<dbReference type="Proteomes" id="UP000192596">
    <property type="component" value="Unassembled WGS sequence"/>
</dbReference>
<dbReference type="STRING" id="1507870.A0A1V8S7T1"/>
<evidence type="ECO:0000256" key="7">
    <source>
        <dbReference type="ARBA" id="ARBA00023136"/>
    </source>
</evidence>
<protein>
    <submittedName>
        <fullName evidence="9">Uncharacterized protein</fullName>
    </submittedName>
</protein>
<feature type="transmembrane region" description="Helical" evidence="8">
    <location>
        <begin position="137"/>
        <end position="161"/>
    </location>
</feature>
<dbReference type="GO" id="GO:0005886">
    <property type="term" value="C:plasma membrane"/>
    <property type="evidence" value="ECO:0007669"/>
    <property type="project" value="UniProtKB-SubCell"/>
</dbReference>
<sequence length="283" mass="28868">MLAFEKLGRLKRPVRATSPLGWTYGGNILGGIMVGIGMSITGACPGTVLVQIAQGIHTAQAVALGGLLAGATYSFVTPHLNGRLQNDAHPPIPTTVTQSTRVPEPVVYGTLGISIIGMLAVFRTWHVTAGMSPAASGAVIGLTQMAALFLTAAPLGVSTAYEKAGQHLLQLVRVDKSKKAGALHKSIILATAMVIGSMAFTAVAGLDTTYDKGLAIPFWQALVGGFIMVFGARLGGGCTSGHGLSGTSTLSSASFVSVVGMFGAGIASRAILVPALRNICNIV</sequence>
<keyword evidence="10" id="KW-1185">Reference proteome</keyword>
<feature type="transmembrane region" description="Helical" evidence="8">
    <location>
        <begin position="218"/>
        <end position="236"/>
    </location>
</feature>
<evidence type="ECO:0000256" key="8">
    <source>
        <dbReference type="SAM" id="Phobius"/>
    </source>
</evidence>
<feature type="transmembrane region" description="Helical" evidence="8">
    <location>
        <begin position="182"/>
        <end position="206"/>
    </location>
</feature>
<keyword evidence="5 8" id="KW-0812">Transmembrane</keyword>
<accession>A0A1V8S7T1</accession>
<feature type="transmembrane region" description="Helical" evidence="8">
    <location>
        <begin position="21"/>
        <end position="40"/>
    </location>
</feature>
<dbReference type="InterPro" id="IPR007272">
    <property type="entry name" value="Sulf_transp_TsuA/YedE"/>
</dbReference>
<dbReference type="PANTHER" id="PTHR30574:SF1">
    <property type="entry name" value="SULPHUR TRANSPORT DOMAIN-CONTAINING PROTEIN"/>
    <property type="match status" value="1"/>
</dbReference>
<reference evidence="10" key="1">
    <citation type="submission" date="2017-03" db="EMBL/GenBank/DDBJ databases">
        <title>Genomes of endolithic fungi from Antarctica.</title>
        <authorList>
            <person name="Coleine C."/>
            <person name="Masonjones S."/>
            <person name="Stajich J.E."/>
        </authorList>
    </citation>
    <scope>NUCLEOTIDE SEQUENCE [LARGE SCALE GENOMIC DNA]</scope>
    <source>
        <strain evidence="10">CCFEE 5527</strain>
    </source>
</reference>
<gene>
    <name evidence="9" type="ORF">B0A48_18660</name>
</gene>
<evidence type="ECO:0000313" key="10">
    <source>
        <dbReference type="Proteomes" id="UP000192596"/>
    </source>
</evidence>